<proteinExistence type="predicted"/>
<evidence type="ECO:0000313" key="2">
    <source>
        <dbReference type="EMBL" id="MER8935470.1"/>
    </source>
</evidence>
<dbReference type="EMBL" id="JAMYPJ010000033">
    <property type="protein sequence ID" value="MER8935470.1"/>
    <property type="molecule type" value="Genomic_DNA"/>
</dbReference>
<dbReference type="Proteomes" id="UP001464387">
    <property type="component" value="Unassembled WGS sequence"/>
</dbReference>
<comment type="caution">
    <text evidence="2">The sequence shown here is derived from an EMBL/GenBank/DDBJ whole genome shotgun (WGS) entry which is preliminary data.</text>
</comment>
<protein>
    <submittedName>
        <fullName evidence="2">Uncharacterized protein</fullName>
    </submittedName>
</protein>
<evidence type="ECO:0000313" key="3">
    <source>
        <dbReference type="Proteomes" id="UP001464387"/>
    </source>
</evidence>
<dbReference type="RefSeq" id="WP_287277698.1">
    <property type="nucleotide sequence ID" value="NZ_JAMYMT010000027.1"/>
</dbReference>
<feature type="region of interest" description="Disordered" evidence="1">
    <location>
        <begin position="1"/>
        <end position="24"/>
    </location>
</feature>
<organism evidence="2 3">
    <name type="scientific">Mesorhizobium opportunistum</name>
    <dbReference type="NCBI Taxonomy" id="593909"/>
    <lineage>
        <taxon>Bacteria</taxon>
        <taxon>Pseudomonadati</taxon>
        <taxon>Pseudomonadota</taxon>
        <taxon>Alphaproteobacteria</taxon>
        <taxon>Hyphomicrobiales</taxon>
        <taxon>Phyllobacteriaceae</taxon>
        <taxon>Mesorhizobium</taxon>
    </lineage>
</organism>
<reference evidence="2 3" key="1">
    <citation type="journal article" date="2024" name="Proc. Natl. Acad. Sci. U.S.A.">
        <title>The evolutionary genomics of adaptation to stress in wild rhizobium bacteria.</title>
        <authorList>
            <person name="Kehlet-Delgado H."/>
            <person name="Montoya A.P."/>
            <person name="Jensen K.T."/>
            <person name="Wendlandt C.E."/>
            <person name="Dexheimer C."/>
            <person name="Roberts M."/>
            <person name="Torres Martinez L."/>
            <person name="Friesen M.L."/>
            <person name="Griffitts J.S."/>
            <person name="Porter S.S."/>
        </authorList>
    </citation>
    <scope>NUCLEOTIDE SEQUENCE [LARGE SCALE GENOMIC DNA]</scope>
    <source>
        <strain evidence="2 3">M0729</strain>
    </source>
</reference>
<sequence length="51" mass="5824">MAINPAVNDNNLSSKKPVKATETTLKDQIEEARARLRYKMARRAMKLKGKH</sequence>
<accession>A0ABV1YK03</accession>
<gene>
    <name evidence="2" type="ORF">NKI33_21235</name>
</gene>
<name>A0ABV1YK03_9HYPH</name>
<evidence type="ECO:0000256" key="1">
    <source>
        <dbReference type="SAM" id="MobiDB-lite"/>
    </source>
</evidence>
<keyword evidence="3" id="KW-1185">Reference proteome</keyword>